<dbReference type="InterPro" id="IPR001128">
    <property type="entry name" value="Cyt_P450"/>
</dbReference>
<evidence type="ECO:0000256" key="3">
    <source>
        <dbReference type="ARBA" id="ARBA00022723"/>
    </source>
</evidence>
<organism evidence="8 9">
    <name type="scientific">Rhodococcus jostii</name>
    <dbReference type="NCBI Taxonomy" id="132919"/>
    <lineage>
        <taxon>Bacteria</taxon>
        <taxon>Bacillati</taxon>
        <taxon>Actinomycetota</taxon>
        <taxon>Actinomycetes</taxon>
        <taxon>Mycobacteriales</taxon>
        <taxon>Nocardiaceae</taxon>
        <taxon>Rhodococcus</taxon>
    </lineage>
</organism>
<dbReference type="PROSITE" id="PS00086">
    <property type="entry name" value="CYTOCHROME_P450"/>
    <property type="match status" value="1"/>
</dbReference>
<accession>A0A1H4TGK6</accession>
<evidence type="ECO:0000313" key="8">
    <source>
        <dbReference type="EMBL" id="SEC55592.1"/>
    </source>
</evidence>
<dbReference type="GO" id="GO:0005506">
    <property type="term" value="F:iron ion binding"/>
    <property type="evidence" value="ECO:0007669"/>
    <property type="project" value="InterPro"/>
</dbReference>
<dbReference type="GO" id="GO:0016705">
    <property type="term" value="F:oxidoreductase activity, acting on paired donors, with incorporation or reduction of molecular oxygen"/>
    <property type="evidence" value="ECO:0007669"/>
    <property type="project" value="InterPro"/>
</dbReference>
<name>A0A1H4TGK6_RHOJO</name>
<dbReference type="Pfam" id="PF00067">
    <property type="entry name" value="p450"/>
    <property type="match status" value="1"/>
</dbReference>
<dbReference type="Gene3D" id="1.10.630.10">
    <property type="entry name" value="Cytochrome P450"/>
    <property type="match status" value="1"/>
</dbReference>
<dbReference type="InterPro" id="IPR017972">
    <property type="entry name" value="Cyt_P450_CS"/>
</dbReference>
<dbReference type="SUPFAM" id="SSF48264">
    <property type="entry name" value="Cytochrome P450"/>
    <property type="match status" value="1"/>
</dbReference>
<dbReference type="PRINTS" id="PR00359">
    <property type="entry name" value="BP450"/>
</dbReference>
<reference evidence="9" key="1">
    <citation type="submission" date="2016-10" db="EMBL/GenBank/DDBJ databases">
        <authorList>
            <person name="Varghese N."/>
        </authorList>
    </citation>
    <scope>NUCLEOTIDE SEQUENCE [LARGE SCALE GENOMIC DNA]</scope>
    <source>
        <strain evidence="9">DSM 44719</strain>
    </source>
</reference>
<evidence type="ECO:0000256" key="7">
    <source>
        <dbReference type="RuleBase" id="RU000461"/>
    </source>
</evidence>
<evidence type="ECO:0000256" key="2">
    <source>
        <dbReference type="ARBA" id="ARBA00022617"/>
    </source>
</evidence>
<evidence type="ECO:0000256" key="1">
    <source>
        <dbReference type="ARBA" id="ARBA00010617"/>
    </source>
</evidence>
<dbReference type="RefSeq" id="WP_073368707.1">
    <property type="nucleotide sequence ID" value="NZ_FNTL01000004.1"/>
</dbReference>
<keyword evidence="6 7" id="KW-0503">Monooxygenase</keyword>
<dbReference type="GO" id="GO:0020037">
    <property type="term" value="F:heme binding"/>
    <property type="evidence" value="ECO:0007669"/>
    <property type="project" value="InterPro"/>
</dbReference>
<dbReference type="GO" id="GO:0004497">
    <property type="term" value="F:monooxygenase activity"/>
    <property type="evidence" value="ECO:0007669"/>
    <property type="project" value="UniProtKB-KW"/>
</dbReference>
<dbReference type="AlphaFoldDB" id="A0A1H4TGK6"/>
<dbReference type="InterPro" id="IPR036396">
    <property type="entry name" value="Cyt_P450_sf"/>
</dbReference>
<keyword evidence="3 7" id="KW-0479">Metal-binding</keyword>
<comment type="similarity">
    <text evidence="1 7">Belongs to the cytochrome P450 family.</text>
</comment>
<dbReference type="OrthoDB" id="3861479at2"/>
<dbReference type="EMBL" id="FNTL01000004">
    <property type="protein sequence ID" value="SEC55592.1"/>
    <property type="molecule type" value="Genomic_DNA"/>
</dbReference>
<dbReference type="InterPro" id="IPR002397">
    <property type="entry name" value="Cyt_P450_B"/>
</dbReference>
<proteinExistence type="inferred from homology"/>
<evidence type="ECO:0000313" key="9">
    <source>
        <dbReference type="Proteomes" id="UP000183407"/>
    </source>
</evidence>
<evidence type="ECO:0000256" key="6">
    <source>
        <dbReference type="ARBA" id="ARBA00023033"/>
    </source>
</evidence>
<evidence type="ECO:0000256" key="5">
    <source>
        <dbReference type="ARBA" id="ARBA00023004"/>
    </source>
</evidence>
<dbReference type="PANTHER" id="PTHR46696">
    <property type="entry name" value="P450, PUTATIVE (EUROFUNG)-RELATED"/>
    <property type="match status" value="1"/>
</dbReference>
<dbReference type="Proteomes" id="UP000183407">
    <property type="component" value="Unassembled WGS sequence"/>
</dbReference>
<dbReference type="PANTHER" id="PTHR46696:SF3">
    <property type="entry name" value="PULCHERRIMINIC ACID SYNTHASE"/>
    <property type="match status" value="1"/>
</dbReference>
<evidence type="ECO:0000256" key="4">
    <source>
        <dbReference type="ARBA" id="ARBA00023002"/>
    </source>
</evidence>
<protein>
    <submittedName>
        <fullName evidence="8">Pulcherriminic acid synthase</fullName>
    </submittedName>
</protein>
<gene>
    <name evidence="8" type="ORF">SAMN04490220_1941</name>
</gene>
<sequence length="412" mass="46102">MTISAGAPDILSPEFEADPYSAYEILREDYPVLWHDGLGRYIISRYEDVSRAFKDATVFSSEHYADQIEPLHGRTMLQMDGREHTVHRSVVTPAFRGHELSEKYIPLIDAGAKKLIDSFRRDGSVDLVSQFTRLYPVNVIMDMLALPSDHRDEFRVWYKTMFGFIKNVAGDPAITALAMQTKVEFREYMLPLISQRRQNPGADLLSTLCTAEIDGTRFTDEEINSFCSVLFVSAGETTDSSIGSIFRNLLDNPEQLEAVKRDRSLISSAFAETLRFSPPGHMFGRRVKQDVEIAGTRIEAGKDVILLIGAANRDPRKYADPGRFDIFRPDLDTAKAYSAGANHTAFGLGRHFCVGAMLSKAEVEIGVGLLLDSMGDVKYQEGFAPRESGVWTRGLDELLLDFNPRTPSQPID</sequence>
<keyword evidence="2 7" id="KW-0349">Heme</keyword>
<keyword evidence="5 7" id="KW-0408">Iron</keyword>
<keyword evidence="4 7" id="KW-0560">Oxidoreductase</keyword>